<keyword evidence="2" id="KW-1185">Reference proteome</keyword>
<gene>
    <name evidence="1" type="ORF">B1806_10430</name>
</gene>
<evidence type="ECO:0008006" key="3">
    <source>
        <dbReference type="Google" id="ProtNLM"/>
    </source>
</evidence>
<name>A0A4S3KLQ9_9GAMM</name>
<dbReference type="InterPro" id="IPR012434">
    <property type="entry name" value="DUF1631"/>
</dbReference>
<evidence type="ECO:0000313" key="2">
    <source>
        <dbReference type="Proteomes" id="UP000307749"/>
    </source>
</evidence>
<dbReference type="Pfam" id="PF07793">
    <property type="entry name" value="DUF1631"/>
    <property type="match status" value="1"/>
</dbReference>
<dbReference type="EMBL" id="MWQO01000036">
    <property type="protein sequence ID" value="THD09736.1"/>
    <property type="molecule type" value="Genomic_DNA"/>
</dbReference>
<dbReference type="RefSeq" id="WP_081126627.1">
    <property type="nucleotide sequence ID" value="NZ_LDOS01000001.1"/>
</dbReference>
<dbReference type="AlphaFoldDB" id="A0A4S3KLQ9"/>
<dbReference type="OrthoDB" id="6188167at2"/>
<organism evidence="1 2">
    <name type="scientific">Metallibacterium scheffleri</name>
    <dbReference type="NCBI Taxonomy" id="993689"/>
    <lineage>
        <taxon>Bacteria</taxon>
        <taxon>Pseudomonadati</taxon>
        <taxon>Pseudomonadota</taxon>
        <taxon>Gammaproteobacteria</taxon>
        <taxon>Lysobacterales</taxon>
        <taxon>Rhodanobacteraceae</taxon>
        <taxon>Metallibacterium</taxon>
    </lineage>
</organism>
<dbReference type="Proteomes" id="UP000307749">
    <property type="component" value="Unassembled WGS sequence"/>
</dbReference>
<proteinExistence type="predicted"/>
<accession>A0A4S3KLQ9</accession>
<dbReference type="STRING" id="993689.GCA_002077135_01330"/>
<comment type="caution">
    <text evidence="1">The sequence shown here is derived from an EMBL/GenBank/DDBJ whole genome shotgun (WGS) entry which is preliminary data.</text>
</comment>
<sequence>MNAPEDTTPAKVIPIIPRRDERGERPGELLGSVRSIASRNLQGLTAMLFDNLDDALFDLAEKAASNALQVEYFDGMRELRKKRGLIERMFIDDIAKRIADLGAGRLRERRMLSDSNAPRGELSLVEDAELEESLAVSSMASKAEQRLARNLFALNERLAMLAGGLRFDNALGPLDPGALAQAFRQTLRDLDTGMRVKLIVYKLFDRYVMSGAEAMYEELNLSLAQAGVLPQIRQPAASRTGSGSSPANMAAATGAASVARGSGQTYGEDLAAQADLLTQLGNLLAARRAPGETGMGATLQVGGNYAGGYSAGSAMPLPGPAELLGALTLLQAEIARANLATRNANEAMGEVRHVKADLLDQVSRISGHARARLSEADEDTIDLVSMLFEFILQDRNLPTEMQALLARLQIPYLKVAILDRRLFAQRAHPARRLLDTLADAAKGWSRESDPDLRLLGDVRAVVERLLQDFDDDIDVFERLLKEFGAQLETHRKRAELTELRAAEATRGREKLEHARRSAANVVLDRLQGQNPPQLVRSLLTRPWANYLVLVLLRQGAESPEYRSALHFMDDLLWSFTPKPDAASRQRLRTLLPELERSLRLGLATVALQEPDQNRLLEQLNALYRPLLGEAAAEPIADAADAARAQQANQDVETFLPPALEPEPVIALSVPPGSAGPESTVSSEALDGVRALKSGCWFEFCNDDGSRERAKLSWISPISGRYLFVNRRGLKVADKAAAQLAAEIESGHAVLLEEVPLFDRALDAIVERLRNAQTQAVPDHGGA</sequence>
<reference evidence="1 2" key="1">
    <citation type="submission" date="2017-02" db="EMBL/GenBank/DDBJ databases">
        <title>Whole genome sequencing of Metallibacterium scheffleri DSM 24874 (T).</title>
        <authorList>
            <person name="Kumar S."/>
            <person name="Patil P."/>
            <person name="Patil P.B."/>
        </authorList>
    </citation>
    <scope>NUCLEOTIDE SEQUENCE [LARGE SCALE GENOMIC DNA]</scope>
    <source>
        <strain evidence="1 2">DSM 24874</strain>
    </source>
</reference>
<protein>
    <recommendedName>
        <fullName evidence="3">Thymidine phosphorylase</fullName>
    </recommendedName>
</protein>
<evidence type="ECO:0000313" key="1">
    <source>
        <dbReference type="EMBL" id="THD09736.1"/>
    </source>
</evidence>